<reference evidence="5 6" key="1">
    <citation type="journal article" date="2016" name="G3 (Bethesda)">
        <title>First Draft Assembly and Annotation of the Genome of a California Endemic Oak Quercus lobata Nee (Fagaceae).</title>
        <authorList>
            <person name="Sork V.L."/>
            <person name="Fitz-Gibbon S.T."/>
            <person name="Puiu D."/>
            <person name="Crepeau M."/>
            <person name="Gugger P.F."/>
            <person name="Sherman R."/>
            <person name="Stevens K."/>
            <person name="Langley C.H."/>
            <person name="Pellegrini M."/>
            <person name="Salzberg S.L."/>
        </authorList>
    </citation>
    <scope>NUCLEOTIDE SEQUENCE [LARGE SCALE GENOMIC DNA]</scope>
    <source>
        <strain evidence="5 6">cv. SW786</strain>
    </source>
</reference>
<comment type="function">
    <text evidence="3">Required for the assembly of the mitochondrial membrane respiratory chain NADH dehydrogenase (Complex I). Involved in mid-late stages of complex I assembly.</text>
</comment>
<feature type="domain" description="FAD dependent oxidoreductase" evidence="4">
    <location>
        <begin position="275"/>
        <end position="320"/>
    </location>
</feature>
<dbReference type="GO" id="GO:0016491">
    <property type="term" value="F:oxidoreductase activity"/>
    <property type="evidence" value="ECO:0007669"/>
    <property type="project" value="UniProtKB-KW"/>
</dbReference>
<evidence type="ECO:0000313" key="6">
    <source>
        <dbReference type="Proteomes" id="UP000594261"/>
    </source>
</evidence>
<evidence type="ECO:0000256" key="3">
    <source>
        <dbReference type="ARBA" id="ARBA00046185"/>
    </source>
</evidence>
<dbReference type="EnsemblPlants" id="QL09p047008:mrna">
    <property type="protein sequence ID" value="QL09p047008:mrna"/>
    <property type="gene ID" value="QL09p047008"/>
</dbReference>
<accession>A0A7N2MLD5</accession>
<dbReference type="AlphaFoldDB" id="A0A7N2MLD5"/>
<dbReference type="InParanoid" id="A0A7N2MLD5"/>
<dbReference type="PANTHER" id="PTHR13847:SF287">
    <property type="entry name" value="FAD-DEPENDENT OXIDOREDUCTASE DOMAIN-CONTAINING PROTEIN 1"/>
    <property type="match status" value="1"/>
</dbReference>
<dbReference type="GO" id="GO:0005737">
    <property type="term" value="C:cytoplasm"/>
    <property type="evidence" value="ECO:0007669"/>
    <property type="project" value="TreeGrafter"/>
</dbReference>
<organism evidence="5 6">
    <name type="scientific">Quercus lobata</name>
    <name type="common">Valley oak</name>
    <dbReference type="NCBI Taxonomy" id="97700"/>
    <lineage>
        <taxon>Eukaryota</taxon>
        <taxon>Viridiplantae</taxon>
        <taxon>Streptophyta</taxon>
        <taxon>Embryophyta</taxon>
        <taxon>Tracheophyta</taxon>
        <taxon>Spermatophyta</taxon>
        <taxon>Magnoliopsida</taxon>
        <taxon>eudicotyledons</taxon>
        <taxon>Gunneridae</taxon>
        <taxon>Pentapetalae</taxon>
        <taxon>rosids</taxon>
        <taxon>fabids</taxon>
        <taxon>Fagales</taxon>
        <taxon>Fagaceae</taxon>
        <taxon>Quercus</taxon>
    </lineage>
</organism>
<dbReference type="InterPro" id="IPR036188">
    <property type="entry name" value="FAD/NAD-bd_sf"/>
</dbReference>
<dbReference type="InterPro" id="IPR006076">
    <property type="entry name" value="FAD-dep_OxRdtase"/>
</dbReference>
<keyword evidence="1" id="KW-0560">Oxidoreductase</keyword>
<dbReference type="Gramene" id="QL09p047008:mrna">
    <property type="protein sequence ID" value="QL09p047008:mrna"/>
    <property type="gene ID" value="QL09p047008"/>
</dbReference>
<name>A0A7N2MLD5_QUELO</name>
<reference evidence="5" key="2">
    <citation type="submission" date="2021-01" db="UniProtKB">
        <authorList>
            <consortium name="EnsemblPlants"/>
        </authorList>
    </citation>
    <scope>IDENTIFICATION</scope>
</reference>
<evidence type="ECO:0000256" key="2">
    <source>
        <dbReference type="ARBA" id="ARBA00039785"/>
    </source>
</evidence>
<sequence>MAFELVLGQGYIWMVHKTPGSDKWELEIRSYKLWQMLVESIRDQGLNPLEVMGWKKTVSPQEEAWHLTHTIQLWLQFLLKLQPSILTRSRCYPIMSLRVDGTRTWQLKGKHKYRYKFLETGCLMFLLKSFQEMAIRFSTLIQSYSFPRTTEELDMLKRRVKQLSEAGLRAECLYSSDLLLEEPELAVGEDGGAAFVPASSMLNVLPHSLNRSGSSWEVEGVQTSKNTLYSKAIVVAAGSWSGSLMHDLLRDSDILLDLPIKPRKVGPWCNGKFLPPKMTVFDGKPIIGSVPGLPNVFLATGHEGEGLSLALGTAEMVADMVLGNPGTTDHAPFAVHG</sequence>
<keyword evidence="6" id="KW-1185">Reference proteome</keyword>
<dbReference type="EMBL" id="LRBV02000009">
    <property type="status" value="NOT_ANNOTATED_CDS"/>
    <property type="molecule type" value="Genomic_DNA"/>
</dbReference>
<proteinExistence type="predicted"/>
<dbReference type="SUPFAM" id="SSF51905">
    <property type="entry name" value="FAD/NAD(P)-binding domain"/>
    <property type="match status" value="1"/>
</dbReference>
<evidence type="ECO:0000313" key="5">
    <source>
        <dbReference type="EnsemblPlants" id="QL09p047008:mrna"/>
    </source>
</evidence>
<dbReference type="Gene3D" id="3.50.50.60">
    <property type="entry name" value="FAD/NAD(P)-binding domain"/>
    <property type="match status" value="1"/>
</dbReference>
<evidence type="ECO:0000259" key="4">
    <source>
        <dbReference type="Pfam" id="PF01266"/>
    </source>
</evidence>
<protein>
    <recommendedName>
        <fullName evidence="2">FAD-dependent oxidoreductase domain-containing protein 1</fullName>
    </recommendedName>
</protein>
<dbReference type="Proteomes" id="UP000594261">
    <property type="component" value="Chromosome 9"/>
</dbReference>
<dbReference type="Pfam" id="PF01266">
    <property type="entry name" value="DAO"/>
    <property type="match status" value="1"/>
</dbReference>
<dbReference type="PANTHER" id="PTHR13847">
    <property type="entry name" value="SARCOSINE DEHYDROGENASE-RELATED"/>
    <property type="match status" value="1"/>
</dbReference>
<evidence type="ECO:0000256" key="1">
    <source>
        <dbReference type="ARBA" id="ARBA00023002"/>
    </source>
</evidence>